<dbReference type="Proteomes" id="UP000030762">
    <property type="component" value="Unassembled WGS sequence"/>
</dbReference>
<dbReference type="InParanoid" id="T0QJQ3"/>
<dbReference type="InterPro" id="IPR036770">
    <property type="entry name" value="Ankyrin_rpt-contain_sf"/>
</dbReference>
<proteinExistence type="predicted"/>
<accession>T0QJQ3</accession>
<evidence type="ECO:0000313" key="1">
    <source>
        <dbReference type="EMBL" id="EQC33955.1"/>
    </source>
</evidence>
<name>T0QJQ3_SAPDV</name>
<dbReference type="VEuPathDB" id="FungiDB:SDRG_08634"/>
<dbReference type="GeneID" id="19949361"/>
<keyword evidence="2" id="KW-1185">Reference proteome</keyword>
<dbReference type="EMBL" id="JH767157">
    <property type="protein sequence ID" value="EQC33955.1"/>
    <property type="molecule type" value="Genomic_DNA"/>
</dbReference>
<gene>
    <name evidence="1" type="ORF">SDRG_08634</name>
</gene>
<protein>
    <submittedName>
        <fullName evidence="1">Uncharacterized protein</fullName>
    </submittedName>
</protein>
<dbReference type="RefSeq" id="XP_008612750.1">
    <property type="nucleotide sequence ID" value="XM_008614528.1"/>
</dbReference>
<dbReference type="AlphaFoldDB" id="T0QJQ3"/>
<organism evidence="1 2">
    <name type="scientific">Saprolegnia diclina (strain VS20)</name>
    <dbReference type="NCBI Taxonomy" id="1156394"/>
    <lineage>
        <taxon>Eukaryota</taxon>
        <taxon>Sar</taxon>
        <taxon>Stramenopiles</taxon>
        <taxon>Oomycota</taxon>
        <taxon>Saprolegniomycetes</taxon>
        <taxon>Saprolegniales</taxon>
        <taxon>Saprolegniaceae</taxon>
        <taxon>Saprolegnia</taxon>
    </lineage>
</organism>
<evidence type="ECO:0000313" key="2">
    <source>
        <dbReference type="Proteomes" id="UP000030762"/>
    </source>
</evidence>
<sequence length="258" mass="29014">MPCDPEWMRRASSLNNVPLVRFLHGHPNVCSHTDVIWQAIDAKAWDAVDFLLANCTADVSVHALRLALGFGNLVVVSRILRRQPELHHDDLLGVAVRNRNMEAITYCLTAGIGKPRQCLLYHAYHRQHSTTNQLLLPYCMDATKSLDNVVFLLKLYETSDDRARTLQLISSELPYQARKVAKSVPFVSSVAARATSLLHTGEVLDGALALVISHLYATDADVTAARLTRLADLVFDGELKTQLYRFITRKRKRYVHTV</sequence>
<dbReference type="SUPFAM" id="SSF48403">
    <property type="entry name" value="Ankyrin repeat"/>
    <property type="match status" value="1"/>
</dbReference>
<reference evidence="1 2" key="1">
    <citation type="submission" date="2012-04" db="EMBL/GenBank/DDBJ databases">
        <title>The Genome Sequence of Saprolegnia declina VS20.</title>
        <authorList>
            <consortium name="The Broad Institute Genome Sequencing Platform"/>
            <person name="Russ C."/>
            <person name="Nusbaum C."/>
            <person name="Tyler B."/>
            <person name="van West P."/>
            <person name="Dieguez-Uribeondo J."/>
            <person name="de Bruijn I."/>
            <person name="Tripathy S."/>
            <person name="Jiang R."/>
            <person name="Young S.K."/>
            <person name="Zeng Q."/>
            <person name="Gargeya S."/>
            <person name="Fitzgerald M."/>
            <person name="Haas B."/>
            <person name="Abouelleil A."/>
            <person name="Alvarado L."/>
            <person name="Arachchi H.M."/>
            <person name="Berlin A."/>
            <person name="Chapman S.B."/>
            <person name="Goldberg J."/>
            <person name="Griggs A."/>
            <person name="Gujja S."/>
            <person name="Hansen M."/>
            <person name="Howarth C."/>
            <person name="Imamovic A."/>
            <person name="Larimer J."/>
            <person name="McCowen C."/>
            <person name="Montmayeur A."/>
            <person name="Murphy C."/>
            <person name="Neiman D."/>
            <person name="Pearson M."/>
            <person name="Priest M."/>
            <person name="Roberts A."/>
            <person name="Saif S."/>
            <person name="Shea T."/>
            <person name="Sisk P."/>
            <person name="Sykes S."/>
            <person name="Wortman J."/>
            <person name="Nusbaum C."/>
            <person name="Birren B."/>
        </authorList>
    </citation>
    <scope>NUCLEOTIDE SEQUENCE [LARGE SCALE GENOMIC DNA]</scope>
    <source>
        <strain evidence="1 2">VS20</strain>
    </source>
</reference>